<evidence type="ECO:0000256" key="1">
    <source>
        <dbReference type="SAM" id="Phobius"/>
    </source>
</evidence>
<gene>
    <name evidence="3" type="ORF">OLX77_00290</name>
</gene>
<proteinExistence type="predicted"/>
<dbReference type="InterPro" id="IPR041916">
    <property type="entry name" value="Anti_sigma_zinc_sf"/>
</dbReference>
<reference evidence="3" key="1">
    <citation type="journal article" date="2022" name="bioRxiv">
        <title>Thiovibrio frasassiensisgen. nov., sp. nov., an autotrophic, elemental sulfur disproportionating bacterium isolated from sulfidic karst sediment, and proposal of Thiovibrionaceae fam. nov.</title>
        <authorList>
            <person name="Aronson H."/>
            <person name="Thomas C."/>
            <person name="Bhattacharyya M."/>
            <person name="Eckstein S."/>
            <person name="Jensen S."/>
            <person name="Barco R."/>
            <person name="Macalady J."/>
            <person name="Amend J."/>
        </authorList>
    </citation>
    <scope>NUCLEOTIDE SEQUENCE</scope>
    <source>
        <strain evidence="3">RS19-109</strain>
    </source>
</reference>
<keyword evidence="4" id="KW-1185">Reference proteome</keyword>
<organism evidence="3 4">
    <name type="scientific">Thiovibrio frasassiensis</name>
    <dbReference type="NCBI Taxonomy" id="2984131"/>
    <lineage>
        <taxon>Bacteria</taxon>
        <taxon>Pseudomonadati</taxon>
        <taxon>Thermodesulfobacteriota</taxon>
        <taxon>Desulfobulbia</taxon>
        <taxon>Desulfobulbales</taxon>
        <taxon>Thiovibrionaceae</taxon>
        <taxon>Thiovibrio</taxon>
    </lineage>
</organism>
<feature type="domain" description="Putative zinc-finger" evidence="2">
    <location>
        <begin position="3"/>
        <end position="37"/>
    </location>
</feature>
<evidence type="ECO:0000259" key="2">
    <source>
        <dbReference type="Pfam" id="PF13490"/>
    </source>
</evidence>
<dbReference type="Pfam" id="PF13490">
    <property type="entry name" value="zf-HC2"/>
    <property type="match status" value="1"/>
</dbReference>
<feature type="transmembrane region" description="Helical" evidence="1">
    <location>
        <begin position="85"/>
        <end position="109"/>
    </location>
</feature>
<evidence type="ECO:0000313" key="4">
    <source>
        <dbReference type="Proteomes" id="UP001154240"/>
    </source>
</evidence>
<name>A0A9X4RKF8_9BACT</name>
<accession>A0A9X4RKF8</accession>
<dbReference type="Gene3D" id="1.10.10.1320">
    <property type="entry name" value="Anti-sigma factor, zinc-finger domain"/>
    <property type="match status" value="1"/>
</dbReference>
<dbReference type="InterPro" id="IPR027383">
    <property type="entry name" value="Znf_put"/>
</dbReference>
<dbReference type="RefSeq" id="WP_307631575.1">
    <property type="nucleotide sequence ID" value="NZ_JAPHEH010000001.1"/>
</dbReference>
<sequence>MQCTEVQPLFTEFADNTLAREELRALTDHLLGCPVCAVEWQEFQQTLRLVHSLEPLVPPGDLLPGIHAKLAKKGIFYRAWTFIDALNFSLSIPAAAAIFTIAMLGGFMLTSSPLQQTNIFPSPLARTSSLPQGEILATRRPALAPNLMFAVSHNEARLSGDLEPLARTPLTTHPAPDNHARRLLSPDLHVLIKDIDRDSRITLCREMLHRNWQLHRVSASLFLVHLPQSELRDFHNLIGHHHFVLVPAAAGETRFGNEKQILTAAIRFQ</sequence>
<keyword evidence="1" id="KW-1133">Transmembrane helix</keyword>
<keyword evidence="1" id="KW-0812">Transmembrane</keyword>
<dbReference type="AlphaFoldDB" id="A0A9X4RKF8"/>
<comment type="caution">
    <text evidence="3">The sequence shown here is derived from an EMBL/GenBank/DDBJ whole genome shotgun (WGS) entry which is preliminary data.</text>
</comment>
<dbReference type="Proteomes" id="UP001154240">
    <property type="component" value="Unassembled WGS sequence"/>
</dbReference>
<keyword evidence="1" id="KW-0472">Membrane</keyword>
<protein>
    <submittedName>
        <fullName evidence="3">Zf-HC2 domain-containing protein</fullName>
    </submittedName>
</protein>
<dbReference type="EMBL" id="JAPHEH010000001">
    <property type="protein sequence ID" value="MDG4474594.1"/>
    <property type="molecule type" value="Genomic_DNA"/>
</dbReference>
<reference evidence="3" key="2">
    <citation type="submission" date="2022-10" db="EMBL/GenBank/DDBJ databases">
        <authorList>
            <person name="Aronson H.S."/>
        </authorList>
    </citation>
    <scope>NUCLEOTIDE SEQUENCE</scope>
    <source>
        <strain evidence="3">RS19-109</strain>
    </source>
</reference>
<evidence type="ECO:0000313" key="3">
    <source>
        <dbReference type="EMBL" id="MDG4474594.1"/>
    </source>
</evidence>